<evidence type="ECO:0000259" key="8">
    <source>
        <dbReference type="SMART" id="SM00905"/>
    </source>
</evidence>
<gene>
    <name evidence="9" type="ORF">NX02_15655</name>
</gene>
<protein>
    <recommendedName>
        <fullName evidence="4">dihydroneopterin aldolase</fullName>
        <ecNumber evidence="4">4.1.2.25</ecNumber>
    </recommendedName>
    <alternativeName>
        <fullName evidence="7">7,8-dihydroneopterin aldolase</fullName>
    </alternativeName>
</protein>
<dbReference type="InterPro" id="IPR006156">
    <property type="entry name" value="Dihydroneopterin_aldolase"/>
</dbReference>
<dbReference type="PANTHER" id="PTHR42844">
    <property type="entry name" value="DIHYDRONEOPTERIN ALDOLASE 1-RELATED"/>
    <property type="match status" value="1"/>
</dbReference>
<evidence type="ECO:0000256" key="1">
    <source>
        <dbReference type="ARBA" id="ARBA00001353"/>
    </source>
</evidence>
<sequence length="120" mass="13161">MAAAPGRMLLFVRGLEVAASVGIYPDERRARQTLLVDAELEVDPPRADTIGETVDYDLVPRTVERLLAAQHYDLVEIIAMTLADALLEDRRVHRVRVCLTKPGAMPGDAVAGAVWRAGRE</sequence>
<proteinExistence type="inferred from homology"/>
<evidence type="ECO:0000313" key="10">
    <source>
        <dbReference type="Proteomes" id="UP000018851"/>
    </source>
</evidence>
<dbReference type="EMBL" id="CP006644">
    <property type="protein sequence ID" value="AHE54811.1"/>
    <property type="molecule type" value="Genomic_DNA"/>
</dbReference>
<dbReference type="KEGG" id="ssan:NX02_15655"/>
<organism evidence="9 10">
    <name type="scientific">Sphingomonas sanxanigenens DSM 19645 = NX02</name>
    <dbReference type="NCBI Taxonomy" id="1123269"/>
    <lineage>
        <taxon>Bacteria</taxon>
        <taxon>Pseudomonadati</taxon>
        <taxon>Pseudomonadota</taxon>
        <taxon>Alphaproteobacteria</taxon>
        <taxon>Sphingomonadales</taxon>
        <taxon>Sphingomonadaceae</taxon>
        <taxon>Sphingomonas</taxon>
    </lineage>
</organism>
<reference evidence="9 10" key="1">
    <citation type="submission" date="2013-07" db="EMBL/GenBank/DDBJ databases">
        <title>Completed genome of Sphingomonas sanxanigenens NX02.</title>
        <authorList>
            <person name="Ma T."/>
            <person name="Huang H."/>
            <person name="Wu M."/>
            <person name="Li X."/>
            <person name="Li G."/>
        </authorList>
    </citation>
    <scope>NUCLEOTIDE SEQUENCE [LARGE SCALE GENOMIC DNA]</scope>
    <source>
        <strain evidence="9 10">NX02</strain>
    </source>
</reference>
<evidence type="ECO:0000256" key="3">
    <source>
        <dbReference type="ARBA" id="ARBA00005708"/>
    </source>
</evidence>
<dbReference type="Gene3D" id="3.30.1130.10">
    <property type="match status" value="1"/>
</dbReference>
<dbReference type="EC" id="4.1.2.25" evidence="4"/>
<accession>W0ACJ4</accession>
<dbReference type="Proteomes" id="UP000018851">
    <property type="component" value="Chromosome"/>
</dbReference>
<dbReference type="SMART" id="SM00905">
    <property type="entry name" value="FolB"/>
    <property type="match status" value="1"/>
</dbReference>
<comment type="catalytic activity">
    <reaction evidence="1">
        <text>7,8-dihydroneopterin = 6-hydroxymethyl-7,8-dihydropterin + glycolaldehyde</text>
        <dbReference type="Rhea" id="RHEA:10540"/>
        <dbReference type="ChEBI" id="CHEBI:17001"/>
        <dbReference type="ChEBI" id="CHEBI:17071"/>
        <dbReference type="ChEBI" id="CHEBI:44841"/>
        <dbReference type="EC" id="4.1.2.25"/>
    </reaction>
</comment>
<feature type="domain" description="Dihydroneopterin aldolase/epimerase" evidence="8">
    <location>
        <begin position="10"/>
        <end position="117"/>
    </location>
</feature>
<evidence type="ECO:0000256" key="4">
    <source>
        <dbReference type="ARBA" id="ARBA00013043"/>
    </source>
</evidence>
<dbReference type="NCBIfam" id="TIGR00526">
    <property type="entry name" value="folB_dom"/>
    <property type="match status" value="1"/>
</dbReference>
<dbReference type="HOGENOM" id="CLU_112632_0_1_5"/>
<dbReference type="SUPFAM" id="SSF55620">
    <property type="entry name" value="Tetrahydrobiopterin biosynthesis enzymes-like"/>
    <property type="match status" value="1"/>
</dbReference>
<keyword evidence="6" id="KW-0456">Lyase</keyword>
<name>W0ACJ4_9SPHN</name>
<dbReference type="AlphaFoldDB" id="W0ACJ4"/>
<dbReference type="eggNOG" id="COG1539">
    <property type="taxonomic scope" value="Bacteria"/>
</dbReference>
<dbReference type="Pfam" id="PF02152">
    <property type="entry name" value="FolB"/>
    <property type="match status" value="1"/>
</dbReference>
<keyword evidence="5" id="KW-0289">Folate biosynthesis</keyword>
<evidence type="ECO:0000256" key="7">
    <source>
        <dbReference type="ARBA" id="ARBA00032903"/>
    </source>
</evidence>
<evidence type="ECO:0000256" key="2">
    <source>
        <dbReference type="ARBA" id="ARBA00005013"/>
    </source>
</evidence>
<dbReference type="InterPro" id="IPR043133">
    <property type="entry name" value="GTP-CH-I_C/QueF"/>
</dbReference>
<dbReference type="GO" id="GO:0046656">
    <property type="term" value="P:folic acid biosynthetic process"/>
    <property type="evidence" value="ECO:0007669"/>
    <property type="project" value="UniProtKB-KW"/>
</dbReference>
<evidence type="ECO:0000256" key="6">
    <source>
        <dbReference type="ARBA" id="ARBA00023239"/>
    </source>
</evidence>
<evidence type="ECO:0000256" key="5">
    <source>
        <dbReference type="ARBA" id="ARBA00022909"/>
    </source>
</evidence>
<dbReference type="PANTHER" id="PTHR42844:SF1">
    <property type="entry name" value="DIHYDRONEOPTERIN ALDOLASE 1-RELATED"/>
    <property type="match status" value="1"/>
</dbReference>
<dbReference type="GO" id="GO:0004150">
    <property type="term" value="F:dihydroneopterin aldolase activity"/>
    <property type="evidence" value="ECO:0007669"/>
    <property type="project" value="UniProtKB-EC"/>
</dbReference>
<comment type="similarity">
    <text evidence="3">Belongs to the DHNA family.</text>
</comment>
<dbReference type="InterPro" id="IPR006157">
    <property type="entry name" value="FolB_dom"/>
</dbReference>
<dbReference type="STRING" id="1123269.NX02_15655"/>
<evidence type="ECO:0000313" key="9">
    <source>
        <dbReference type="EMBL" id="AHE54811.1"/>
    </source>
</evidence>
<dbReference type="GO" id="GO:0005737">
    <property type="term" value="C:cytoplasm"/>
    <property type="evidence" value="ECO:0007669"/>
    <property type="project" value="TreeGrafter"/>
</dbReference>
<comment type="pathway">
    <text evidence="2">Cofactor biosynthesis; tetrahydrofolate biosynthesis; 2-amino-4-hydroxy-6-hydroxymethyl-7,8-dihydropteridine diphosphate from 7,8-dihydroneopterin triphosphate: step 3/4.</text>
</comment>
<keyword evidence="10" id="KW-1185">Reference proteome</keyword>
<dbReference type="PATRIC" id="fig|1123269.5.peg.3057"/>